<evidence type="ECO:0000313" key="3">
    <source>
        <dbReference type="Proteomes" id="UP000075604"/>
    </source>
</evidence>
<gene>
    <name evidence="2" type="ORF">BE04_45060</name>
</gene>
<name>A0A150QBW3_SORCE</name>
<dbReference type="AlphaFoldDB" id="A0A150QBW3"/>
<evidence type="ECO:0000313" key="2">
    <source>
        <dbReference type="EMBL" id="KYF65382.1"/>
    </source>
</evidence>
<evidence type="ECO:0000256" key="1">
    <source>
        <dbReference type="SAM" id="SignalP"/>
    </source>
</evidence>
<dbReference type="SUPFAM" id="SSF53850">
    <property type="entry name" value="Periplasmic binding protein-like II"/>
    <property type="match status" value="1"/>
</dbReference>
<comment type="caution">
    <text evidence="2">The sequence shown here is derived from an EMBL/GenBank/DDBJ whole genome shotgun (WGS) entry which is preliminary data.</text>
</comment>
<sequence>MMRDGMFRSCPILLPAAALFGAALAVASPSAAQQAAPCSSRPFPVYVTGSSAVKPFLAELAKVLSASTPPISVVYQGQGSCSGVAAFFEGAPLTGAGLSTWDTDTELFCDADPDGSPIDVAVSDVFATTCDAAFTTSSTISDFTGPIQPMTFVAPNASTQESISAEAAYFVYGFGQGSGVAPWVDERFIFQRNAGSGTQQMMAAAIRVPASRWLGAPTASSDDMRSSVAFSTEPERTIGVLGADVASESASLLKVLAYQHYDQRCGYYPDSDPLKRDKRNVRDGHYAIWGPLHFLTHVSINTGAPLSDGAALVIDYLTGRKQPPAGLDLIKLEAQHDVVPECAMRVRRTEEMGPLASFMPTRSCWCYFDAVAGGGADCAPCDSDADCPFEAPKCNFGYCEPQ</sequence>
<proteinExistence type="predicted"/>
<dbReference type="Proteomes" id="UP000075604">
    <property type="component" value="Unassembled WGS sequence"/>
</dbReference>
<keyword evidence="1" id="KW-0732">Signal</keyword>
<accession>A0A150QBW3</accession>
<reference evidence="2 3" key="1">
    <citation type="submission" date="2014-02" db="EMBL/GenBank/DDBJ databases">
        <title>The small core and large imbalanced accessory genome model reveals a collaborative survival strategy of Sorangium cellulosum strains in nature.</title>
        <authorList>
            <person name="Han K."/>
            <person name="Peng R."/>
            <person name="Blom J."/>
            <person name="Li Y.-Z."/>
        </authorList>
    </citation>
    <scope>NUCLEOTIDE SEQUENCE [LARGE SCALE GENOMIC DNA]</scope>
    <source>
        <strain evidence="2 3">So0157-18</strain>
    </source>
</reference>
<feature type="signal peptide" evidence="1">
    <location>
        <begin position="1"/>
        <end position="27"/>
    </location>
</feature>
<dbReference type="EMBL" id="JELX01000439">
    <property type="protein sequence ID" value="KYF65382.1"/>
    <property type="molecule type" value="Genomic_DNA"/>
</dbReference>
<dbReference type="Gene3D" id="3.40.190.10">
    <property type="entry name" value="Periplasmic binding protein-like II"/>
    <property type="match status" value="1"/>
</dbReference>
<protein>
    <submittedName>
        <fullName evidence="2">Uncharacterized protein</fullName>
    </submittedName>
</protein>
<feature type="chain" id="PRO_5007566765" evidence="1">
    <location>
        <begin position="28"/>
        <end position="402"/>
    </location>
</feature>
<organism evidence="2 3">
    <name type="scientific">Sorangium cellulosum</name>
    <name type="common">Polyangium cellulosum</name>
    <dbReference type="NCBI Taxonomy" id="56"/>
    <lineage>
        <taxon>Bacteria</taxon>
        <taxon>Pseudomonadati</taxon>
        <taxon>Myxococcota</taxon>
        <taxon>Polyangia</taxon>
        <taxon>Polyangiales</taxon>
        <taxon>Polyangiaceae</taxon>
        <taxon>Sorangium</taxon>
    </lineage>
</organism>